<gene>
    <name evidence="1" type="ORF">AM506_06100</name>
</gene>
<comment type="caution">
    <text evidence="1">The sequence shown here is derived from an EMBL/GenBank/DDBJ whole genome shotgun (WGS) entry which is preliminary data.</text>
</comment>
<dbReference type="AlphaFoldDB" id="A0A0P6W6V7"/>
<organism evidence="1 2">
    <name type="scientific">Rossellomorea vietnamensis</name>
    <dbReference type="NCBI Taxonomy" id="218284"/>
    <lineage>
        <taxon>Bacteria</taxon>
        <taxon>Bacillati</taxon>
        <taxon>Bacillota</taxon>
        <taxon>Bacilli</taxon>
        <taxon>Bacillales</taxon>
        <taxon>Bacillaceae</taxon>
        <taxon>Rossellomorea</taxon>
    </lineage>
</organism>
<dbReference type="EMBL" id="LIXZ01000003">
    <property type="protein sequence ID" value="KPL60679.1"/>
    <property type="molecule type" value="Genomic_DNA"/>
</dbReference>
<reference evidence="1 2" key="1">
    <citation type="submission" date="2015-08" db="EMBL/GenBank/DDBJ databases">
        <title>Draft Genome Sequence of Bacillus vietnamensis UCD-SED5.</title>
        <authorList>
            <person name="Lee R.D."/>
            <person name="Jospin G."/>
            <person name="Lang J.M."/>
            <person name="Coil D.A."/>
            <person name="Eisen J.A."/>
        </authorList>
    </citation>
    <scope>NUCLEOTIDE SEQUENCE [LARGE SCALE GENOMIC DNA]</scope>
    <source>
        <strain evidence="1 2">UCD-SED5</strain>
    </source>
</reference>
<proteinExistence type="predicted"/>
<dbReference type="Pfam" id="PF07537">
    <property type="entry name" value="CamS"/>
    <property type="match status" value="1"/>
</dbReference>
<evidence type="ECO:0000313" key="2">
    <source>
        <dbReference type="Proteomes" id="UP000050398"/>
    </source>
</evidence>
<dbReference type="eggNOG" id="COG4851">
    <property type="taxonomic scope" value="Bacteria"/>
</dbReference>
<sequence>MKKGISVALSALVLLGGCAPTFEKQDQVVQENHDSEAKKAIIPSFQISKEYYKTMLPYETSNTRGVVVNDLGSRYDINEIETGLLRVAQNRFSTDEYFFKEGQFLDKKTVDSWLQRKYTSDQLKEKGLKESENVGLNPVQAKGDNAPIYLAHVVEHNYLMKKEDNKVRLGGVAIALSLNSVQYETNMSNGTRTVKNISNEVLKEQGAKIAGEVLNRLRQKKELKNVPIMISLYKQAPKDQVVPGHFFAYTTVESGQNGIQDWKGINEDYYLFPSPEAQENHPNDYKVFNELKTDIEKYFPVYTGLTGQALYQDQKLSKMEFEVALSFQGKAETIGFAQHLTNMIGKQTPDSWDVELLVSSSYGPEALIVKKPGSKETYLHIYE</sequence>
<protein>
    <recommendedName>
        <fullName evidence="3">CamS family sex pheromone protein</fullName>
    </recommendedName>
</protein>
<dbReference type="InterPro" id="IPR011426">
    <property type="entry name" value="CamS"/>
</dbReference>
<dbReference type="Proteomes" id="UP000050398">
    <property type="component" value="Unassembled WGS sequence"/>
</dbReference>
<dbReference type="Gene3D" id="3.10.570.10">
    <property type="entry name" value="sex pheromone staph- cam373 precursor domain"/>
    <property type="match status" value="1"/>
</dbReference>
<dbReference type="PROSITE" id="PS51257">
    <property type="entry name" value="PROKAR_LIPOPROTEIN"/>
    <property type="match status" value="1"/>
</dbReference>
<dbReference type="PIRSF" id="PIRSF012509">
    <property type="entry name" value="CamS"/>
    <property type="match status" value="1"/>
</dbReference>
<dbReference type="CDD" id="cd13441">
    <property type="entry name" value="CamS_repeat_1"/>
    <property type="match status" value="1"/>
</dbReference>
<accession>A0A0P6W6V7</accession>
<evidence type="ECO:0000313" key="1">
    <source>
        <dbReference type="EMBL" id="KPL60679.1"/>
    </source>
</evidence>
<dbReference type="PATRIC" id="fig|218284.4.peg.2344"/>
<name>A0A0P6W6V7_9BACI</name>
<dbReference type="RefSeq" id="WP_060671594.1">
    <property type="nucleotide sequence ID" value="NZ_LIXZ01000003.1"/>
</dbReference>
<evidence type="ECO:0008006" key="3">
    <source>
        <dbReference type="Google" id="ProtNLM"/>
    </source>
</evidence>
<dbReference type="OrthoDB" id="9795361at2"/>
<dbReference type="CDD" id="cd13440">
    <property type="entry name" value="CamS_repeat_2"/>
    <property type="match status" value="1"/>
</dbReference>